<evidence type="ECO:0000313" key="2">
    <source>
        <dbReference type="EMBL" id="MBH8594425.1"/>
    </source>
</evidence>
<organism evidence="2 3">
    <name type="scientific">Thermoactinomyces intermedius</name>
    <dbReference type="NCBI Taxonomy" id="2024"/>
    <lineage>
        <taxon>Bacteria</taxon>
        <taxon>Bacillati</taxon>
        <taxon>Bacillota</taxon>
        <taxon>Bacilli</taxon>
        <taxon>Bacillales</taxon>
        <taxon>Thermoactinomycetaceae</taxon>
        <taxon>Thermoactinomyces</taxon>
    </lineage>
</organism>
<dbReference type="RefSeq" id="WP_181731684.1">
    <property type="nucleotide sequence ID" value="NZ_JACEIR010000003.1"/>
</dbReference>
<dbReference type="Proteomes" id="UP000633619">
    <property type="component" value="Unassembled WGS sequence"/>
</dbReference>
<name>A0A8I1A7V9_THEIN</name>
<comment type="caution">
    <text evidence="2">The sequence shown here is derived from an EMBL/GenBank/DDBJ whole genome shotgun (WGS) entry which is preliminary data.</text>
</comment>
<accession>A0A8I1A7V9</accession>
<keyword evidence="1" id="KW-0812">Transmembrane</keyword>
<gene>
    <name evidence="2" type="ORF">I8U20_03675</name>
</gene>
<feature type="transmembrane region" description="Helical" evidence="1">
    <location>
        <begin position="6"/>
        <end position="23"/>
    </location>
</feature>
<feature type="transmembrane region" description="Helical" evidence="1">
    <location>
        <begin position="152"/>
        <end position="170"/>
    </location>
</feature>
<keyword evidence="1" id="KW-1133">Transmembrane helix</keyword>
<evidence type="ECO:0000313" key="3">
    <source>
        <dbReference type="Proteomes" id="UP000633619"/>
    </source>
</evidence>
<protein>
    <submittedName>
        <fullName evidence="2">Uncharacterized protein</fullName>
    </submittedName>
</protein>
<evidence type="ECO:0000256" key="1">
    <source>
        <dbReference type="SAM" id="Phobius"/>
    </source>
</evidence>
<reference evidence="2 3" key="1">
    <citation type="submission" date="2020-12" db="EMBL/GenBank/DDBJ databases">
        <title>WGS of Thermoactinomyces spp.</title>
        <authorList>
            <person name="Cheng K."/>
        </authorList>
    </citation>
    <scope>NUCLEOTIDE SEQUENCE [LARGE SCALE GENOMIC DNA]</scope>
    <source>
        <strain evidence="3">CICC 10671\DSM 43846</strain>
    </source>
</reference>
<keyword evidence="3" id="KW-1185">Reference proteome</keyword>
<sequence length="171" mass="20058">MVTRPGDTLVLFLLIGVIFYLIWKKLLDLYPTTKEPDEEIEGEVPDLLRQHGYEVVGEKERILFDIGYGGRQYASRLFIDYFARREDAWYIVIVARSRKPVRESGAGLRDFFLPYYLLYRPDAILYVDREQGTIKEIEFDIPDVSFQKNKHVLFYLAPVLLILFAAVFILL</sequence>
<keyword evidence="1" id="KW-0472">Membrane</keyword>
<proteinExistence type="predicted"/>
<dbReference type="EMBL" id="JAECVW010000002">
    <property type="protein sequence ID" value="MBH8594425.1"/>
    <property type="molecule type" value="Genomic_DNA"/>
</dbReference>
<dbReference type="AlphaFoldDB" id="A0A8I1A7V9"/>